<protein>
    <submittedName>
        <fullName evidence="1">Uncharacterized protein</fullName>
    </submittedName>
</protein>
<dbReference type="EMBL" id="GGEC01058293">
    <property type="protein sequence ID" value="MBX38777.1"/>
    <property type="molecule type" value="Transcribed_RNA"/>
</dbReference>
<evidence type="ECO:0000313" key="1">
    <source>
        <dbReference type="EMBL" id="MBX38777.1"/>
    </source>
</evidence>
<proteinExistence type="predicted"/>
<organism evidence="1">
    <name type="scientific">Rhizophora mucronata</name>
    <name type="common">Asiatic mangrove</name>
    <dbReference type="NCBI Taxonomy" id="61149"/>
    <lineage>
        <taxon>Eukaryota</taxon>
        <taxon>Viridiplantae</taxon>
        <taxon>Streptophyta</taxon>
        <taxon>Embryophyta</taxon>
        <taxon>Tracheophyta</taxon>
        <taxon>Spermatophyta</taxon>
        <taxon>Magnoliopsida</taxon>
        <taxon>eudicotyledons</taxon>
        <taxon>Gunneridae</taxon>
        <taxon>Pentapetalae</taxon>
        <taxon>rosids</taxon>
        <taxon>fabids</taxon>
        <taxon>Malpighiales</taxon>
        <taxon>Rhizophoraceae</taxon>
        <taxon>Rhizophora</taxon>
    </lineage>
</organism>
<reference evidence="1" key="1">
    <citation type="submission" date="2018-02" db="EMBL/GenBank/DDBJ databases">
        <title>Rhizophora mucronata_Transcriptome.</title>
        <authorList>
            <person name="Meera S.P."/>
            <person name="Sreeshan A."/>
            <person name="Augustine A."/>
        </authorList>
    </citation>
    <scope>NUCLEOTIDE SEQUENCE</scope>
    <source>
        <tissue evidence="1">Leaf</tissue>
    </source>
</reference>
<dbReference type="AlphaFoldDB" id="A0A2P2N8H8"/>
<accession>A0A2P2N8H8</accession>
<name>A0A2P2N8H8_RHIMU</name>
<sequence>MFWHTIILALYLQVLWNMSCTAHVSAYICSKVYLHFLELLKLLLK</sequence>